<dbReference type="Pfam" id="PF04993">
    <property type="entry name" value="TfoX_N"/>
    <property type="match status" value="1"/>
</dbReference>
<dbReference type="SUPFAM" id="SSF159894">
    <property type="entry name" value="YgaC/TfoX-N like"/>
    <property type="match status" value="1"/>
</dbReference>
<protein>
    <submittedName>
        <fullName evidence="2">DNA transformation protein</fullName>
    </submittedName>
</protein>
<dbReference type="InterPro" id="IPR047525">
    <property type="entry name" value="TfoX-like"/>
</dbReference>
<reference evidence="3" key="1">
    <citation type="submission" date="2016-10" db="EMBL/GenBank/DDBJ databases">
        <authorList>
            <person name="Varghese N."/>
            <person name="Submissions S."/>
        </authorList>
    </citation>
    <scope>NUCLEOTIDE SEQUENCE [LARGE SCALE GENOMIC DNA]</scope>
    <source>
        <strain evidence="3">ES.061</strain>
    </source>
</reference>
<evidence type="ECO:0000313" key="2">
    <source>
        <dbReference type="EMBL" id="SEB37063.1"/>
    </source>
</evidence>
<evidence type="ECO:0000313" key="3">
    <source>
        <dbReference type="Proteomes" id="UP000199064"/>
    </source>
</evidence>
<dbReference type="PANTHER" id="PTHR36121">
    <property type="entry name" value="PROTEIN SXY"/>
    <property type="match status" value="1"/>
</dbReference>
<sequence>MDDDAIRDLFAGLGPVTIRRMFGGKGIYHQGIVFALLVGGEILLKADAQTAPAFKAAGSRQWVPAGHRGRGPVVMPYWSIPDHAIDDPDEMTLWARRAFKAGLRSRKK</sequence>
<dbReference type="Gene3D" id="3.30.1460.30">
    <property type="entry name" value="YgaC/TfoX-N like chaperone"/>
    <property type="match status" value="1"/>
</dbReference>
<feature type="domain" description="TfoX N-terminal" evidence="1">
    <location>
        <begin position="8"/>
        <end position="101"/>
    </location>
</feature>
<organism evidence="2 3">
    <name type="scientific">Nitratireductor aquibiodomus</name>
    <dbReference type="NCBI Taxonomy" id="204799"/>
    <lineage>
        <taxon>Bacteria</taxon>
        <taxon>Pseudomonadati</taxon>
        <taxon>Pseudomonadota</taxon>
        <taxon>Alphaproteobacteria</taxon>
        <taxon>Hyphomicrobiales</taxon>
        <taxon>Phyllobacteriaceae</taxon>
        <taxon>Nitratireductor</taxon>
    </lineage>
</organism>
<dbReference type="AlphaFoldDB" id="A0A1H4IST4"/>
<accession>A0A1H4IST4</accession>
<dbReference type="PANTHER" id="PTHR36121:SF1">
    <property type="entry name" value="PROTEIN SXY"/>
    <property type="match status" value="1"/>
</dbReference>
<dbReference type="EMBL" id="FNSL01000001">
    <property type="protein sequence ID" value="SEB37063.1"/>
    <property type="molecule type" value="Genomic_DNA"/>
</dbReference>
<evidence type="ECO:0000259" key="1">
    <source>
        <dbReference type="Pfam" id="PF04993"/>
    </source>
</evidence>
<dbReference type="RefSeq" id="WP_090326468.1">
    <property type="nucleotide sequence ID" value="NZ_FNSL01000001.1"/>
</dbReference>
<proteinExistence type="predicted"/>
<keyword evidence="3" id="KW-1185">Reference proteome</keyword>
<dbReference type="Proteomes" id="UP000199064">
    <property type="component" value="Unassembled WGS sequence"/>
</dbReference>
<gene>
    <name evidence="2" type="ORF">SAMN05216452_0509</name>
</gene>
<name>A0A1H4IST4_9HYPH</name>
<dbReference type="InterPro" id="IPR007076">
    <property type="entry name" value="TfoX_N"/>
</dbReference>